<name>A0ABM8FJP8_9BACT</name>
<keyword evidence="1" id="KW-0328">Glycosyltransferase</keyword>
<dbReference type="Gene3D" id="3.40.50.2020">
    <property type="match status" value="1"/>
</dbReference>
<protein>
    <submittedName>
        <fullName evidence="1">Phosphoribosyltransferase</fullName>
    </submittedName>
</protein>
<dbReference type="CDD" id="cd06223">
    <property type="entry name" value="PRTases_typeI"/>
    <property type="match status" value="1"/>
</dbReference>
<dbReference type="GO" id="GO:0016757">
    <property type="term" value="F:glycosyltransferase activity"/>
    <property type="evidence" value="ECO:0007669"/>
    <property type="project" value="UniProtKB-KW"/>
</dbReference>
<proteinExistence type="predicted"/>
<dbReference type="InterPro" id="IPR000836">
    <property type="entry name" value="PRTase_dom"/>
</dbReference>
<keyword evidence="2" id="KW-1185">Reference proteome</keyword>
<dbReference type="RefSeq" id="WP_286337716.1">
    <property type="nucleotide sequence ID" value="NZ_AP027370.1"/>
</dbReference>
<dbReference type="EMBL" id="AP027370">
    <property type="protein sequence ID" value="BDY12524.1"/>
    <property type="molecule type" value="Genomic_DNA"/>
</dbReference>
<dbReference type="Proteomes" id="UP001321445">
    <property type="component" value="Chromosome"/>
</dbReference>
<gene>
    <name evidence="1" type="ORF">HCR_08360</name>
</gene>
<accession>A0ABM8FJP8</accession>
<sequence length="188" mass="21396">MRCLSCRRLSFSLLCSVCREHYLKPEPRIRKLETGLEVISFYAYDEIEPFLLTKHLPHGWFIYRILAKEAFKALSQTKRTTFAIPVDDDPSGGYSHTAILAKGLKRYGYRPLFGRLHAQNRLSYSGQPLAFRVQNPRDFRYTGPTNIDAVLVDDIITTGLTLKEAHGRLLQHGVDLLGAFVLADVDRA</sequence>
<dbReference type="SUPFAM" id="SSF53271">
    <property type="entry name" value="PRTase-like"/>
    <property type="match status" value="1"/>
</dbReference>
<reference evidence="1 2" key="1">
    <citation type="submission" date="2023-03" db="EMBL/GenBank/DDBJ databases">
        <title>Description of Hydrogenimonas sp. ISO32.</title>
        <authorList>
            <person name="Mino S."/>
            <person name="Fukazawa S."/>
            <person name="Sawabe T."/>
        </authorList>
    </citation>
    <scope>NUCLEOTIDE SEQUENCE [LARGE SCALE GENOMIC DNA]</scope>
    <source>
        <strain evidence="1 2">ISO32</strain>
    </source>
</reference>
<evidence type="ECO:0000313" key="2">
    <source>
        <dbReference type="Proteomes" id="UP001321445"/>
    </source>
</evidence>
<dbReference type="InterPro" id="IPR029057">
    <property type="entry name" value="PRTase-like"/>
</dbReference>
<evidence type="ECO:0000313" key="1">
    <source>
        <dbReference type="EMBL" id="BDY12524.1"/>
    </source>
</evidence>
<organism evidence="1 2">
    <name type="scientific">Hydrogenimonas cancrithermarum</name>
    <dbReference type="NCBI Taxonomy" id="2993563"/>
    <lineage>
        <taxon>Bacteria</taxon>
        <taxon>Pseudomonadati</taxon>
        <taxon>Campylobacterota</taxon>
        <taxon>Epsilonproteobacteria</taxon>
        <taxon>Campylobacterales</taxon>
        <taxon>Hydrogenimonadaceae</taxon>
        <taxon>Hydrogenimonas</taxon>
    </lineage>
</organism>
<keyword evidence="1" id="KW-0808">Transferase</keyword>